<feature type="domain" description="Pyridoxamine kinase/Phosphomethylpyrimidine kinase" evidence="7">
    <location>
        <begin position="15"/>
        <end position="259"/>
    </location>
</feature>
<evidence type="ECO:0000256" key="4">
    <source>
        <dbReference type="ARBA" id="ARBA00022741"/>
    </source>
</evidence>
<dbReference type="PANTHER" id="PTHR20858:SF17">
    <property type="entry name" value="HYDROXYMETHYLPYRIMIDINE_PHOSPHOMETHYLPYRIMIDINE KINASE THI20-RELATED"/>
    <property type="match status" value="1"/>
</dbReference>
<keyword evidence="5 8" id="KW-0418">Kinase</keyword>
<dbReference type="CDD" id="cd01169">
    <property type="entry name" value="HMPP_kinase"/>
    <property type="match status" value="1"/>
</dbReference>
<evidence type="ECO:0000256" key="1">
    <source>
        <dbReference type="ARBA" id="ARBA00004948"/>
    </source>
</evidence>
<name>A0A841H1L4_9BACT</name>
<dbReference type="GO" id="GO:0009228">
    <property type="term" value="P:thiamine biosynthetic process"/>
    <property type="evidence" value="ECO:0007669"/>
    <property type="project" value="InterPro"/>
</dbReference>
<comment type="caution">
    <text evidence="8">The sequence shown here is derived from an EMBL/GenBank/DDBJ whole genome shotgun (WGS) entry which is preliminary data.</text>
</comment>
<dbReference type="InterPro" id="IPR013749">
    <property type="entry name" value="PM/HMP-P_kinase-1"/>
</dbReference>
<evidence type="ECO:0000259" key="7">
    <source>
        <dbReference type="Pfam" id="PF08543"/>
    </source>
</evidence>
<dbReference type="GO" id="GO:0005829">
    <property type="term" value="C:cytosol"/>
    <property type="evidence" value="ECO:0007669"/>
    <property type="project" value="TreeGrafter"/>
</dbReference>
<evidence type="ECO:0000256" key="5">
    <source>
        <dbReference type="ARBA" id="ARBA00022777"/>
    </source>
</evidence>
<comment type="pathway">
    <text evidence="1">Cofactor biosynthesis; thiamine diphosphate biosynthesis.</text>
</comment>
<dbReference type="RefSeq" id="WP_183685733.1">
    <property type="nucleotide sequence ID" value="NZ_JABDTL010000001.1"/>
</dbReference>
<dbReference type="GO" id="GO:0008902">
    <property type="term" value="F:hydroxymethylpyrimidine kinase activity"/>
    <property type="evidence" value="ECO:0007669"/>
    <property type="project" value="UniProtKB-EC"/>
</dbReference>
<dbReference type="EC" id="2.7.1.49" evidence="2"/>
<dbReference type="InterPro" id="IPR004399">
    <property type="entry name" value="HMP/HMP-P_kinase_dom"/>
</dbReference>
<dbReference type="GO" id="GO:0008972">
    <property type="term" value="F:phosphomethylpyrimidine kinase activity"/>
    <property type="evidence" value="ECO:0007669"/>
    <property type="project" value="InterPro"/>
</dbReference>
<dbReference type="NCBIfam" id="TIGR00097">
    <property type="entry name" value="HMP-P_kinase"/>
    <property type="match status" value="1"/>
</dbReference>
<protein>
    <recommendedName>
        <fullName evidence="2">hydroxymethylpyrimidine kinase</fullName>
        <ecNumber evidence="2">2.7.1.49</ecNumber>
    </recommendedName>
</protein>
<proteinExistence type="predicted"/>
<dbReference type="FunFam" id="3.40.1190.20:FF:000003">
    <property type="entry name" value="Phosphomethylpyrimidine kinase ThiD"/>
    <property type="match status" value="1"/>
</dbReference>
<sequence>MTATPPIALTIAGSDSGGGAGIQADLKTFQAFGCFGTSAITAITVQNTLGVSGVHSIPVDTVQAQIRAVADDLPPAACKTGMLATSELVRAVAESIRVNRLPNFVLDPVMVASSGDRLLDEDAQRTIVEHLLPLAALVTPNLDEAALLVGFPVDDPEAMRRAAVRLVELGAKAALLKGGHLRSEELVDLLWDGREWREWRRPRLDTRSTHGTGCTLSAGIAAGLAHGRPLDRAVEDALDFVQRAMQSAPGLGAGHGPLNHLVPGPA</sequence>
<dbReference type="AlphaFoldDB" id="A0A841H1L4"/>
<evidence type="ECO:0000256" key="3">
    <source>
        <dbReference type="ARBA" id="ARBA00022679"/>
    </source>
</evidence>
<dbReference type="SUPFAM" id="SSF53613">
    <property type="entry name" value="Ribokinase-like"/>
    <property type="match status" value="1"/>
</dbReference>
<organism evidence="8 9">
    <name type="scientific">Longimicrobium terrae</name>
    <dbReference type="NCBI Taxonomy" id="1639882"/>
    <lineage>
        <taxon>Bacteria</taxon>
        <taxon>Pseudomonadati</taxon>
        <taxon>Gemmatimonadota</taxon>
        <taxon>Longimicrobiia</taxon>
        <taxon>Longimicrobiales</taxon>
        <taxon>Longimicrobiaceae</taxon>
        <taxon>Longimicrobium</taxon>
    </lineage>
</organism>
<keyword evidence="6" id="KW-0067">ATP-binding</keyword>
<dbReference type="Proteomes" id="UP000582837">
    <property type="component" value="Unassembled WGS sequence"/>
</dbReference>
<gene>
    <name evidence="8" type="ORF">HNQ61_003676</name>
</gene>
<dbReference type="InterPro" id="IPR029056">
    <property type="entry name" value="Ribokinase-like"/>
</dbReference>
<dbReference type="Gene3D" id="3.40.1190.20">
    <property type="match status" value="1"/>
</dbReference>
<dbReference type="PANTHER" id="PTHR20858">
    <property type="entry name" value="PHOSPHOMETHYLPYRIMIDINE KINASE"/>
    <property type="match status" value="1"/>
</dbReference>
<evidence type="ECO:0000256" key="2">
    <source>
        <dbReference type="ARBA" id="ARBA00012135"/>
    </source>
</evidence>
<evidence type="ECO:0000313" key="9">
    <source>
        <dbReference type="Proteomes" id="UP000582837"/>
    </source>
</evidence>
<dbReference type="EMBL" id="JACHIA010000012">
    <property type="protein sequence ID" value="MBB6072015.1"/>
    <property type="molecule type" value="Genomic_DNA"/>
</dbReference>
<keyword evidence="4" id="KW-0547">Nucleotide-binding</keyword>
<dbReference type="GO" id="GO:0005524">
    <property type="term" value="F:ATP binding"/>
    <property type="evidence" value="ECO:0007669"/>
    <property type="project" value="UniProtKB-KW"/>
</dbReference>
<keyword evidence="9" id="KW-1185">Reference proteome</keyword>
<dbReference type="Pfam" id="PF08543">
    <property type="entry name" value="Phos_pyr_kin"/>
    <property type="match status" value="1"/>
</dbReference>
<accession>A0A841H1L4</accession>
<evidence type="ECO:0000256" key="6">
    <source>
        <dbReference type="ARBA" id="ARBA00022840"/>
    </source>
</evidence>
<reference evidence="8 9" key="1">
    <citation type="submission" date="2020-08" db="EMBL/GenBank/DDBJ databases">
        <title>Genomic Encyclopedia of Type Strains, Phase IV (KMG-IV): sequencing the most valuable type-strain genomes for metagenomic binning, comparative biology and taxonomic classification.</title>
        <authorList>
            <person name="Goeker M."/>
        </authorList>
    </citation>
    <scope>NUCLEOTIDE SEQUENCE [LARGE SCALE GENOMIC DNA]</scope>
    <source>
        <strain evidence="8 9">DSM 29007</strain>
    </source>
</reference>
<keyword evidence="3 8" id="KW-0808">Transferase</keyword>
<evidence type="ECO:0000313" key="8">
    <source>
        <dbReference type="EMBL" id="MBB6072015.1"/>
    </source>
</evidence>